<dbReference type="PANTHER" id="PTHR24035">
    <property type="entry name" value="MULTIPLE EPIDERMAL GROWTH FACTOR-LIKE DOMAINS PROTEIN"/>
    <property type="match status" value="1"/>
</dbReference>
<dbReference type="GO" id="GO:0016301">
    <property type="term" value="F:kinase activity"/>
    <property type="evidence" value="ECO:0007669"/>
    <property type="project" value="UniProtKB-KW"/>
</dbReference>
<keyword evidence="3" id="KW-0675">Receptor</keyword>
<dbReference type="Gene3D" id="2.60.40.10">
    <property type="entry name" value="Immunoglobulins"/>
    <property type="match status" value="1"/>
</dbReference>
<feature type="domain" description="EGF-like" evidence="2">
    <location>
        <begin position="224"/>
        <end position="260"/>
    </location>
</feature>
<dbReference type="CDD" id="cd00054">
    <property type="entry name" value="EGF_CA"/>
    <property type="match status" value="1"/>
</dbReference>
<evidence type="ECO:0000256" key="1">
    <source>
        <dbReference type="PROSITE-ProRule" id="PRU00076"/>
    </source>
</evidence>
<gene>
    <name evidence="3" type="ORF">HOLleu_14023</name>
</gene>
<dbReference type="EMBL" id="JAIZAY010000006">
    <property type="protein sequence ID" value="KAJ8039880.1"/>
    <property type="molecule type" value="Genomic_DNA"/>
</dbReference>
<dbReference type="FunFam" id="2.170.300.10:FF:000003">
    <property type="entry name" value="tyrosine-protein kinase receptor Tie-1 isoform X1"/>
    <property type="match status" value="1"/>
</dbReference>
<proteinExistence type="predicted"/>
<dbReference type="Proteomes" id="UP001152320">
    <property type="component" value="Chromosome 6"/>
</dbReference>
<dbReference type="PROSITE" id="PS01186">
    <property type="entry name" value="EGF_2"/>
    <property type="match status" value="1"/>
</dbReference>
<comment type="caution">
    <text evidence="3">The sequence shown here is derived from an EMBL/GenBank/DDBJ whole genome shotgun (WGS) entry which is preliminary data.</text>
</comment>
<feature type="domain" description="EGF-like" evidence="2">
    <location>
        <begin position="280"/>
        <end position="313"/>
    </location>
</feature>
<evidence type="ECO:0000313" key="3">
    <source>
        <dbReference type="EMBL" id="KAJ8039880.1"/>
    </source>
</evidence>
<dbReference type="PROSITE" id="PS50026">
    <property type="entry name" value="EGF_3"/>
    <property type="match status" value="2"/>
</dbReference>
<feature type="disulfide bond" evidence="1">
    <location>
        <begin position="250"/>
        <end position="259"/>
    </location>
</feature>
<dbReference type="SMART" id="SM00181">
    <property type="entry name" value="EGF"/>
    <property type="match status" value="3"/>
</dbReference>
<dbReference type="AlphaFoldDB" id="A0A9Q1C7J8"/>
<keyword evidence="4" id="KW-1185">Reference proteome</keyword>
<protein>
    <submittedName>
        <fullName evidence="3">Tyrosine-protein kinase receptor Tie-1</fullName>
    </submittedName>
</protein>
<dbReference type="InterPro" id="IPR052108">
    <property type="entry name" value="MEGF/SIB"/>
</dbReference>
<dbReference type="InterPro" id="IPR000742">
    <property type="entry name" value="EGF"/>
</dbReference>
<comment type="caution">
    <text evidence="1">Lacks conserved residue(s) required for the propagation of feature annotation.</text>
</comment>
<dbReference type="SUPFAM" id="SSF57196">
    <property type="entry name" value="EGF/Laminin"/>
    <property type="match status" value="1"/>
</dbReference>
<organism evidence="3 4">
    <name type="scientific">Holothuria leucospilota</name>
    <name type="common">Black long sea cucumber</name>
    <name type="synonym">Mertensiothuria leucospilota</name>
    <dbReference type="NCBI Taxonomy" id="206669"/>
    <lineage>
        <taxon>Eukaryota</taxon>
        <taxon>Metazoa</taxon>
        <taxon>Echinodermata</taxon>
        <taxon>Eleutherozoa</taxon>
        <taxon>Echinozoa</taxon>
        <taxon>Holothuroidea</taxon>
        <taxon>Aspidochirotacea</taxon>
        <taxon>Aspidochirotida</taxon>
        <taxon>Holothuriidae</taxon>
        <taxon>Holothuria</taxon>
    </lineage>
</organism>
<evidence type="ECO:0000313" key="4">
    <source>
        <dbReference type="Proteomes" id="UP001152320"/>
    </source>
</evidence>
<keyword evidence="3" id="KW-0418">Kinase</keyword>
<keyword evidence="3" id="KW-0808">Transferase</keyword>
<dbReference type="PROSITE" id="PS00022">
    <property type="entry name" value="EGF_1"/>
    <property type="match status" value="2"/>
</dbReference>
<dbReference type="InterPro" id="IPR013783">
    <property type="entry name" value="Ig-like_fold"/>
</dbReference>
<keyword evidence="1" id="KW-1015">Disulfide bond</keyword>
<sequence length="411" mass="44195">MTSHALCIVKILIAVFTFTGYKFNYSFAQTFSDVSVMVTNHLASSETPAVITVYKTSTQDVTIHKAVLRGSGTNNQYLDFTGNGRTDSEISPDGLSAIAKLAGTVPSQVGVYTVTVSQDQDQIEMRILILNRNASITPRVYSTVVSIDESVSLFASGTREVQESLLRWRKDGIFQGEPCFGIGSCGEENAQDSTVFECFVAGEYGKQKHAIMNLIVRGCPDGKWGPDCRETCPRCFNGGICSNVTGLCQCPPGFSGTNCEQVHGRNVFGQFGEHKCINETGDDHSDGCQGALICYPNPFGCVCPAGYSGLDCTEECEDGTFGANCNQTCHCRENVTCAKDTGVCEDSQCGDGWKGTNCQVENPCEVGLYGDLCIKECSCQDGNCSEVEENCSRGCAVPWTGLACDQGEVFS</sequence>
<feature type="disulfide bond" evidence="1">
    <location>
        <begin position="303"/>
        <end position="312"/>
    </location>
</feature>
<dbReference type="PANTHER" id="PTHR24035:SF109">
    <property type="entry name" value="PROTEIN DRAPER"/>
    <property type="match status" value="1"/>
</dbReference>
<keyword evidence="1" id="KW-0245">EGF-like domain</keyword>
<accession>A0A9Q1C7J8</accession>
<dbReference type="OrthoDB" id="1668230at2759"/>
<reference evidence="3" key="1">
    <citation type="submission" date="2021-10" db="EMBL/GenBank/DDBJ databases">
        <title>Tropical sea cucumber genome reveals ecological adaptation and Cuvierian tubules defense mechanism.</title>
        <authorList>
            <person name="Chen T."/>
        </authorList>
    </citation>
    <scope>NUCLEOTIDE SEQUENCE</scope>
    <source>
        <strain evidence="3">Nanhai2018</strain>
        <tissue evidence="3">Muscle</tissue>
    </source>
</reference>
<dbReference type="Gene3D" id="2.170.300.10">
    <property type="entry name" value="Tie2 ligand-binding domain superfamily"/>
    <property type="match status" value="1"/>
</dbReference>
<name>A0A9Q1C7J8_HOLLE</name>
<evidence type="ECO:0000259" key="2">
    <source>
        <dbReference type="PROSITE" id="PS50026"/>
    </source>
</evidence>